<organism evidence="1 2">
    <name type="scientific">Allopontixanthobacter sediminis</name>
    <dbReference type="NCBI Taxonomy" id="1689985"/>
    <lineage>
        <taxon>Bacteria</taxon>
        <taxon>Pseudomonadati</taxon>
        <taxon>Pseudomonadota</taxon>
        <taxon>Alphaproteobacteria</taxon>
        <taxon>Sphingomonadales</taxon>
        <taxon>Erythrobacteraceae</taxon>
        <taxon>Allopontixanthobacter</taxon>
    </lineage>
</organism>
<dbReference type="Proteomes" id="UP000431922">
    <property type="component" value="Unassembled WGS sequence"/>
</dbReference>
<gene>
    <name evidence="1" type="ORF">GRI65_00845</name>
</gene>
<dbReference type="InterPro" id="IPR012334">
    <property type="entry name" value="Pectin_lyas_fold"/>
</dbReference>
<dbReference type="InterPro" id="IPR011050">
    <property type="entry name" value="Pectin_lyase_fold/virulence"/>
</dbReference>
<protein>
    <submittedName>
        <fullName evidence="1">Uncharacterized protein</fullName>
    </submittedName>
</protein>
<keyword evidence="2" id="KW-1185">Reference proteome</keyword>
<dbReference type="Gene3D" id="2.160.20.10">
    <property type="entry name" value="Single-stranded right-handed beta-helix, Pectin lyase-like"/>
    <property type="match status" value="1"/>
</dbReference>
<dbReference type="AlphaFoldDB" id="A0A845AYH9"/>
<sequence length="660" mass="68797">MTIAVIKTGAGLPIIRTGENTAEAARQAGIASNASNAAVAAGNYFSSKAEGEAGTAAPDFFSYPDGAGGLIYAERTVDGGGDAGGDSVIIAEAATQAQLDQKIALSALAAPDGANLSGFLQLGTGATPTTVEEELSRWLWPQQFGVSLDGATDDTAGWKKAIVAARVQGKALFLPKGRTVVSDELIDDTIFNGLDGPALVMRGQGMNSTVFVNNCVGKSPFNIGNTYFTELTDFKVEGNGLTGASGNSHALSMVDPDFNSGTFKPGTVYVRRVWVTDHRGDATDYAGNAMPACGLYVANGINLVFDGLFIQSCTIGAYVYKSYEPKFYNLVLDANYNSGLVDDQNENLNIYSGVALDNDSSSGGAIALHDTSSIRAGSVVHYNSRGSNYLGTKYKSHRYTGISVKGATYPLIQGNWFLFNQDGEYEIYGIDSGLRVLANTFDLSPTSGGTRSVLKLVMGGGINDIGSIRDNVLRWFGGGAVQQVFDIDGSAAAALRGSITDNIIGDATPPGNACTVVDAIRVSGQASQVRIRNNRLNSITGVTVTDFIDLSGCSKYPLDLEGNQAIADGGAVTNNLNPVIGWTYDPASLASGASVSVNQTLTGVALGDFVLPSFSLDLQGVTLTAAIKSADTIAFTFSNLTGAAVDLGSGSLYAKIFKRF</sequence>
<comment type="caution">
    <text evidence="1">The sequence shown here is derived from an EMBL/GenBank/DDBJ whole genome shotgun (WGS) entry which is preliminary data.</text>
</comment>
<name>A0A845AYH9_9SPHN</name>
<dbReference type="EMBL" id="WTYL01000001">
    <property type="protein sequence ID" value="MXP42998.1"/>
    <property type="molecule type" value="Genomic_DNA"/>
</dbReference>
<dbReference type="OrthoDB" id="501735at2"/>
<evidence type="ECO:0000313" key="1">
    <source>
        <dbReference type="EMBL" id="MXP42998.1"/>
    </source>
</evidence>
<dbReference type="SUPFAM" id="SSF51126">
    <property type="entry name" value="Pectin lyase-like"/>
    <property type="match status" value="1"/>
</dbReference>
<evidence type="ECO:0000313" key="2">
    <source>
        <dbReference type="Proteomes" id="UP000431922"/>
    </source>
</evidence>
<dbReference type="RefSeq" id="WP_160754652.1">
    <property type="nucleotide sequence ID" value="NZ_WTYL01000001.1"/>
</dbReference>
<accession>A0A845AYH9</accession>
<proteinExistence type="predicted"/>
<reference evidence="1 2" key="1">
    <citation type="submission" date="2019-12" db="EMBL/GenBank/DDBJ databases">
        <title>Genomic-based taxomic classification of the family Erythrobacteraceae.</title>
        <authorList>
            <person name="Xu L."/>
        </authorList>
    </citation>
    <scope>NUCLEOTIDE SEQUENCE [LARGE SCALE GENOMIC DNA]</scope>
    <source>
        <strain evidence="1 2">KCTC 42453</strain>
    </source>
</reference>